<dbReference type="OrthoDB" id="3625985at2759"/>
<name>A0A9Q8PGY1_PASFU</name>
<proteinExistence type="predicted"/>
<gene>
    <name evidence="2" type="ORF">CLAFUR5_08851</name>
</gene>
<dbReference type="EMBL" id="CP090171">
    <property type="protein sequence ID" value="UJO22219.1"/>
    <property type="molecule type" value="Genomic_DNA"/>
</dbReference>
<accession>A0A9Q8PGY1</accession>
<dbReference type="KEGG" id="ffu:CLAFUR5_08851"/>
<sequence>MAMFFDTEAEKIHDKLPLHHDRKWGYVVSRTVDEDDAQWATFMERLTECVQARMERKEKMELIRDAFAWDVRDDKNSLQGATKSEIRKLFLLWRDSVHGSRNLSKYTNCIYVDQEVIDAVLGGGDPYSDDPRTTLNPSALVKILDDRFTDVPDQLEVEDESDDELREKLNSGDEGYTAVEVGDGL</sequence>
<keyword evidence="3" id="KW-1185">Reference proteome</keyword>
<reference evidence="2" key="1">
    <citation type="submission" date="2021-12" db="EMBL/GenBank/DDBJ databases">
        <authorList>
            <person name="Zaccaron A."/>
            <person name="Stergiopoulos I."/>
        </authorList>
    </citation>
    <scope>NUCLEOTIDE SEQUENCE</scope>
    <source>
        <strain evidence="2">Race5_Kim</strain>
    </source>
</reference>
<feature type="compositionally biased region" description="Acidic residues" evidence="1">
    <location>
        <begin position="155"/>
        <end position="164"/>
    </location>
</feature>
<dbReference type="AlphaFoldDB" id="A0A9Q8PGY1"/>
<dbReference type="Proteomes" id="UP000756132">
    <property type="component" value="Chromosome 9"/>
</dbReference>
<dbReference type="GeneID" id="71988729"/>
<evidence type="ECO:0000313" key="2">
    <source>
        <dbReference type="EMBL" id="UJO22219.1"/>
    </source>
</evidence>
<organism evidence="2 3">
    <name type="scientific">Passalora fulva</name>
    <name type="common">Tomato leaf mold</name>
    <name type="synonym">Cladosporium fulvum</name>
    <dbReference type="NCBI Taxonomy" id="5499"/>
    <lineage>
        <taxon>Eukaryota</taxon>
        <taxon>Fungi</taxon>
        <taxon>Dikarya</taxon>
        <taxon>Ascomycota</taxon>
        <taxon>Pezizomycotina</taxon>
        <taxon>Dothideomycetes</taxon>
        <taxon>Dothideomycetidae</taxon>
        <taxon>Mycosphaerellales</taxon>
        <taxon>Mycosphaerellaceae</taxon>
        <taxon>Fulvia</taxon>
    </lineage>
</organism>
<evidence type="ECO:0000313" key="3">
    <source>
        <dbReference type="Proteomes" id="UP000756132"/>
    </source>
</evidence>
<dbReference type="RefSeq" id="XP_047766585.1">
    <property type="nucleotide sequence ID" value="XM_047907999.1"/>
</dbReference>
<reference evidence="2" key="2">
    <citation type="journal article" date="2022" name="Microb. Genom.">
        <title>A chromosome-scale genome assembly of the tomato pathogen Cladosporium fulvum reveals a compartmentalized genome architecture and the presence of a dispensable chromosome.</title>
        <authorList>
            <person name="Zaccaron A.Z."/>
            <person name="Chen L.H."/>
            <person name="Samaras A."/>
            <person name="Stergiopoulos I."/>
        </authorList>
    </citation>
    <scope>NUCLEOTIDE SEQUENCE</scope>
    <source>
        <strain evidence="2">Race5_Kim</strain>
    </source>
</reference>
<protein>
    <submittedName>
        <fullName evidence="2">Uncharacterized protein</fullName>
    </submittedName>
</protein>
<evidence type="ECO:0000256" key="1">
    <source>
        <dbReference type="SAM" id="MobiDB-lite"/>
    </source>
</evidence>
<feature type="region of interest" description="Disordered" evidence="1">
    <location>
        <begin position="155"/>
        <end position="185"/>
    </location>
</feature>